<dbReference type="RefSeq" id="XP_070889957.1">
    <property type="nucleotide sequence ID" value="XM_071025613.1"/>
</dbReference>
<proteinExistence type="predicted"/>
<dbReference type="GeneID" id="98140685"/>
<keyword evidence="2" id="KW-1185">Reference proteome</keyword>
<comment type="caution">
    <text evidence="1">The sequence shown here is derived from an EMBL/GenBank/DDBJ whole genome shotgun (WGS) entry which is preliminary data.</text>
</comment>
<accession>A0ABR4M2E6</accession>
<gene>
    <name evidence="1" type="ORF">BJX67DRAFT_212365</name>
</gene>
<reference evidence="1 2" key="1">
    <citation type="submission" date="2024-07" db="EMBL/GenBank/DDBJ databases">
        <title>Section-level genome sequencing and comparative genomics of Aspergillus sections Usti and Cavernicolus.</title>
        <authorList>
            <consortium name="Lawrence Berkeley National Laboratory"/>
            <person name="Nybo J.L."/>
            <person name="Vesth T.C."/>
            <person name="Theobald S."/>
            <person name="Frisvad J.C."/>
            <person name="Larsen T.O."/>
            <person name="Kjaerboelling I."/>
            <person name="Rothschild-Mancinelli K."/>
            <person name="Lyhne E.K."/>
            <person name="Kogle M.E."/>
            <person name="Barry K."/>
            <person name="Clum A."/>
            <person name="Na H."/>
            <person name="Ledsgaard L."/>
            <person name="Lin J."/>
            <person name="Lipzen A."/>
            <person name="Kuo A."/>
            <person name="Riley R."/>
            <person name="Mondo S."/>
            <person name="Labutti K."/>
            <person name="Haridas S."/>
            <person name="Pangalinan J."/>
            <person name="Salamov A.A."/>
            <person name="Simmons B.A."/>
            <person name="Magnuson J.K."/>
            <person name="Chen J."/>
            <person name="Drula E."/>
            <person name="Henrissat B."/>
            <person name="Wiebenga A."/>
            <person name="Lubbers R.J."/>
            <person name="Gomes A.C."/>
            <person name="Macurrencykelacurrency M.R."/>
            <person name="Stajich J."/>
            <person name="Grigoriev I.V."/>
            <person name="Mortensen U.H."/>
            <person name="De Vries R.P."/>
            <person name="Baker S.E."/>
            <person name="Andersen M.R."/>
        </authorList>
    </citation>
    <scope>NUCLEOTIDE SEQUENCE [LARGE SCALE GENOMIC DNA]</scope>
    <source>
        <strain evidence="1 2">CBS 449.75</strain>
    </source>
</reference>
<name>A0ABR4M2E6_9EURO</name>
<protein>
    <submittedName>
        <fullName evidence="1">Uncharacterized protein</fullName>
    </submittedName>
</protein>
<organism evidence="1 2">
    <name type="scientific">Aspergillus lucknowensis</name>
    <dbReference type="NCBI Taxonomy" id="176173"/>
    <lineage>
        <taxon>Eukaryota</taxon>
        <taxon>Fungi</taxon>
        <taxon>Dikarya</taxon>
        <taxon>Ascomycota</taxon>
        <taxon>Pezizomycotina</taxon>
        <taxon>Eurotiomycetes</taxon>
        <taxon>Eurotiomycetidae</taxon>
        <taxon>Eurotiales</taxon>
        <taxon>Aspergillaceae</taxon>
        <taxon>Aspergillus</taxon>
        <taxon>Aspergillus subgen. Nidulantes</taxon>
    </lineage>
</organism>
<sequence length="144" mass="16084">MNSRFYSERPTAFSEISPRYRRLLFYVICLVAVQATRPRVTTVTDCSTIFYSETLIRLFLTSKVRKIKSKCVLSTSTMTATPAPFASQGARLQNDLQVYITRSGNIPMMPGGADEVTLSHFKSKGISHRIHESLLSCALSANVQ</sequence>
<evidence type="ECO:0000313" key="2">
    <source>
        <dbReference type="Proteomes" id="UP001610432"/>
    </source>
</evidence>
<dbReference type="EMBL" id="JBFXLQ010000004">
    <property type="protein sequence ID" value="KAL2870978.1"/>
    <property type="molecule type" value="Genomic_DNA"/>
</dbReference>
<evidence type="ECO:0000313" key="1">
    <source>
        <dbReference type="EMBL" id="KAL2870978.1"/>
    </source>
</evidence>
<dbReference type="Proteomes" id="UP001610432">
    <property type="component" value="Unassembled WGS sequence"/>
</dbReference>